<dbReference type="GO" id="GO:0009252">
    <property type="term" value="P:peptidoglycan biosynthetic process"/>
    <property type="evidence" value="ECO:0007669"/>
    <property type="project" value="UniProtKB-KW"/>
</dbReference>
<feature type="transmembrane region" description="Helical" evidence="9">
    <location>
        <begin position="105"/>
        <end position="129"/>
    </location>
</feature>
<dbReference type="InterPro" id="IPR011009">
    <property type="entry name" value="Kinase-like_dom_sf"/>
</dbReference>
<protein>
    <submittedName>
        <fullName evidence="10">Murein biosynthesis protein MurJ</fullName>
    </submittedName>
</protein>
<feature type="transmembrane region" description="Helical" evidence="9">
    <location>
        <begin position="175"/>
        <end position="194"/>
    </location>
</feature>
<dbReference type="GO" id="GO:0034204">
    <property type="term" value="P:lipid translocation"/>
    <property type="evidence" value="ECO:0007669"/>
    <property type="project" value="TreeGrafter"/>
</dbReference>
<feature type="transmembrane region" description="Helical" evidence="9">
    <location>
        <begin position="66"/>
        <end position="85"/>
    </location>
</feature>
<dbReference type="EMBL" id="QMEV01000016">
    <property type="protein sequence ID" value="RAV12122.1"/>
    <property type="molecule type" value="Genomic_DNA"/>
</dbReference>
<feature type="transmembrane region" description="Helical" evidence="9">
    <location>
        <begin position="433"/>
        <end position="457"/>
    </location>
</feature>
<keyword evidence="4" id="KW-0133">Cell shape</keyword>
<feature type="transmembrane region" description="Helical" evidence="9">
    <location>
        <begin position="252"/>
        <end position="270"/>
    </location>
</feature>
<dbReference type="GO" id="GO:0005886">
    <property type="term" value="C:plasma membrane"/>
    <property type="evidence" value="ECO:0007669"/>
    <property type="project" value="UniProtKB-SubCell"/>
</dbReference>
<feature type="transmembrane region" description="Helical" evidence="9">
    <location>
        <begin position="290"/>
        <end position="311"/>
    </location>
</feature>
<dbReference type="GO" id="GO:0008360">
    <property type="term" value="P:regulation of cell shape"/>
    <property type="evidence" value="ECO:0007669"/>
    <property type="project" value="UniProtKB-KW"/>
</dbReference>
<dbReference type="PRINTS" id="PR01806">
    <property type="entry name" value="VIRFACTRMVIN"/>
</dbReference>
<dbReference type="CDD" id="cd13973">
    <property type="entry name" value="PK_MviN-like"/>
    <property type="match status" value="1"/>
</dbReference>
<dbReference type="Gene3D" id="1.10.510.10">
    <property type="entry name" value="Transferase(Phosphotransferase) domain 1"/>
    <property type="match status" value="1"/>
</dbReference>
<gene>
    <name evidence="10" type="ORF">DQP57_10315</name>
</gene>
<dbReference type="PANTHER" id="PTHR47019">
    <property type="entry name" value="LIPID II FLIPPASE MURJ"/>
    <property type="match status" value="1"/>
</dbReference>
<dbReference type="Gene3D" id="3.30.200.20">
    <property type="entry name" value="Phosphorylase Kinase, domain 1"/>
    <property type="match status" value="1"/>
</dbReference>
<feature type="transmembrane region" description="Helical" evidence="9">
    <location>
        <begin position="141"/>
        <end position="163"/>
    </location>
</feature>
<feature type="region of interest" description="Disordered" evidence="8">
    <location>
        <begin position="1013"/>
        <end position="1061"/>
    </location>
</feature>
<feature type="transmembrane region" description="Helical" evidence="9">
    <location>
        <begin position="972"/>
        <end position="994"/>
    </location>
</feature>
<dbReference type="CDD" id="cd13123">
    <property type="entry name" value="MATE_MurJ_like"/>
    <property type="match status" value="1"/>
</dbReference>
<dbReference type="OrthoDB" id="9786339at2"/>
<keyword evidence="3 9" id="KW-0812">Transmembrane</keyword>
<evidence type="ECO:0000256" key="9">
    <source>
        <dbReference type="SAM" id="Phobius"/>
    </source>
</evidence>
<feature type="compositionally biased region" description="Basic and acidic residues" evidence="8">
    <location>
        <begin position="591"/>
        <end position="601"/>
    </location>
</feature>
<evidence type="ECO:0000256" key="1">
    <source>
        <dbReference type="ARBA" id="ARBA00004651"/>
    </source>
</evidence>
<feature type="transmembrane region" description="Helical" evidence="9">
    <location>
        <begin position="477"/>
        <end position="494"/>
    </location>
</feature>
<feature type="transmembrane region" description="Helical" evidence="9">
    <location>
        <begin position="370"/>
        <end position="392"/>
    </location>
</feature>
<feature type="region of interest" description="Disordered" evidence="8">
    <location>
        <begin position="551"/>
        <end position="690"/>
    </location>
</feature>
<evidence type="ECO:0000256" key="7">
    <source>
        <dbReference type="ARBA" id="ARBA00023136"/>
    </source>
</evidence>
<feature type="transmembrane region" description="Helical" evidence="9">
    <location>
        <begin position="514"/>
        <end position="532"/>
    </location>
</feature>
<evidence type="ECO:0000256" key="8">
    <source>
        <dbReference type="SAM" id="MobiDB-lite"/>
    </source>
</evidence>
<comment type="caution">
    <text evidence="10">The sequence shown here is derived from an EMBL/GenBank/DDBJ whole genome shotgun (WGS) entry which is preliminary data.</text>
</comment>
<feature type="transmembrane region" description="Helical" evidence="9">
    <location>
        <begin position="210"/>
        <end position="232"/>
    </location>
</feature>
<keyword evidence="6 9" id="KW-1133">Transmembrane helix</keyword>
<feature type="transmembrane region" description="Helical" evidence="9">
    <location>
        <begin position="42"/>
        <end position="60"/>
    </location>
</feature>
<evidence type="ECO:0000313" key="11">
    <source>
        <dbReference type="Proteomes" id="UP000250915"/>
    </source>
</evidence>
<feature type="transmembrane region" description="Helical" evidence="9">
    <location>
        <begin position="404"/>
        <end position="427"/>
    </location>
</feature>
<dbReference type="SUPFAM" id="SSF56112">
    <property type="entry name" value="Protein kinase-like (PK-like)"/>
    <property type="match status" value="1"/>
</dbReference>
<evidence type="ECO:0000256" key="2">
    <source>
        <dbReference type="ARBA" id="ARBA00022475"/>
    </source>
</evidence>
<dbReference type="InterPro" id="IPR051050">
    <property type="entry name" value="Lipid_II_flippase_MurJ/MviN"/>
</dbReference>
<dbReference type="PANTHER" id="PTHR47019:SF1">
    <property type="entry name" value="LIPID II FLIPPASE MURJ"/>
    <property type="match status" value="1"/>
</dbReference>
<feature type="compositionally biased region" description="Low complexity" evidence="8">
    <location>
        <begin position="1014"/>
        <end position="1033"/>
    </location>
</feature>
<comment type="subcellular location">
    <subcellularLocation>
        <location evidence="1">Cell membrane</location>
        <topology evidence="1">Multi-pass membrane protein</topology>
    </subcellularLocation>
</comment>
<dbReference type="Pfam" id="PF03023">
    <property type="entry name" value="MurJ"/>
    <property type="match status" value="1"/>
</dbReference>
<dbReference type="Proteomes" id="UP000250915">
    <property type="component" value="Unassembled WGS sequence"/>
</dbReference>
<dbReference type="InterPro" id="IPR004268">
    <property type="entry name" value="MurJ"/>
</dbReference>
<dbReference type="GO" id="GO:0015648">
    <property type="term" value="F:lipid-linked peptidoglycan transporter activity"/>
    <property type="evidence" value="ECO:0007669"/>
    <property type="project" value="TreeGrafter"/>
</dbReference>
<name>A0A329LXY3_9MYCO</name>
<proteinExistence type="predicted"/>
<feature type="compositionally biased region" description="Basic and acidic residues" evidence="8">
    <location>
        <begin position="676"/>
        <end position="690"/>
    </location>
</feature>
<dbReference type="AlphaFoldDB" id="A0A329LXY3"/>
<evidence type="ECO:0000256" key="3">
    <source>
        <dbReference type="ARBA" id="ARBA00022692"/>
    </source>
</evidence>
<evidence type="ECO:0000256" key="4">
    <source>
        <dbReference type="ARBA" id="ARBA00022960"/>
    </source>
</evidence>
<evidence type="ECO:0000313" key="10">
    <source>
        <dbReference type="EMBL" id="RAV12122.1"/>
    </source>
</evidence>
<keyword evidence="5" id="KW-0573">Peptidoglycan synthesis</keyword>
<keyword evidence="2" id="KW-1003">Cell membrane</keyword>
<evidence type="ECO:0000256" key="6">
    <source>
        <dbReference type="ARBA" id="ARBA00022989"/>
    </source>
</evidence>
<organism evidence="10 11">
    <name type="scientific">Mycobacterium colombiense</name>
    <dbReference type="NCBI Taxonomy" id="339268"/>
    <lineage>
        <taxon>Bacteria</taxon>
        <taxon>Bacillati</taxon>
        <taxon>Actinomycetota</taxon>
        <taxon>Actinomycetes</taxon>
        <taxon>Mycobacteriales</taxon>
        <taxon>Mycobacteriaceae</taxon>
        <taxon>Mycobacterium</taxon>
        <taxon>Mycobacterium avium complex (MAC)</taxon>
    </lineage>
</organism>
<accession>A0A329LXY3</accession>
<evidence type="ECO:0000256" key="5">
    <source>
        <dbReference type="ARBA" id="ARBA00022984"/>
    </source>
</evidence>
<reference evidence="10 11" key="1">
    <citation type="submission" date="2018-06" db="EMBL/GenBank/DDBJ databases">
        <title>NTM in soil in Japan.</title>
        <authorList>
            <person name="Ohya K."/>
        </authorList>
    </citation>
    <scope>NUCLEOTIDE SEQUENCE [LARGE SCALE GENOMIC DNA]</scope>
    <source>
        <strain evidence="10 11">GF28</strain>
    </source>
</reference>
<keyword evidence="7 9" id="KW-0472">Membrane</keyword>
<feature type="transmembrane region" description="Helical" evidence="9">
    <location>
        <begin position="332"/>
        <end position="350"/>
    </location>
</feature>
<feature type="compositionally biased region" description="Polar residues" evidence="8">
    <location>
        <begin position="650"/>
        <end position="661"/>
    </location>
</feature>
<sequence length="1181" mass="123052">MPPVAAEIDRRRPELSDSALVSRSWAMAFATLISRLTGFARVVLLAAILGAALSSAFSVANQLPNLVAALVLEATFTAIFVPVLARAEQSDPDGGAAFVRRLVTLTTALLIVATALSVAAAPLLVRLMLGRAPQVNEPLTIAFAYLLLPQVLAYGLTSVFMAILNTRNVFGPTAWAPVVNNVVALITLAIYVLVPGELSVDPVRMGNAKLLVLAVGTTLGVFAQTGLLLVALRRQRVDLRPLWGIDQRLKRFGTMAAAMVLYVLISQLGLVVGNQIASTAAASGPAIYNYTWLVLMLPFGMIGVTVLTVVMPRLSRNAAADDTKAVLGDLSLATRLTLITLIPIVAFMTVGGPAMGSALFAYGHFGGVDAGYLGAAITLSAFTLLPYGLVLLQLRVFYAREQPWTPIVIILVITAVKILGSVLAPHLTDDPKLVAGFLGLANGVGFLAGAIIGYVLLRRALLPAGGHLIGVAELRTILVTLTASMLAGLIAHVVDRLLGLDQLTARGGGAGSLLRLFLLGLIMLPITAAVMLRAQVPEARAALDALRYRITGRGPRPRNPSAKDRSSHRRPVTYPEQRNSSPPGVNAVQEPIRRRPPERANRARQAKGPEVTDRPMESAAPSAGSGAGSGTPRPLADDFQPDIPAEEPSRSTARPSEQANGNIRGDVRRAPTPFEPPRDRSADSAGDDVHLVPGARIAGGRYRLLVFHGGAPPLQFWQALDTALDRQVALTFVDPDGALPDEVLQEILSRTLRLSRIDKPGIARVLDVVHTGAGGLVVSEWIRGGSLQEVADTAPSPVGAVRAMQSLAAAADAAHRAGVALSIDHPSRVRVSIEGDVVLAYPATMPDANPQDDIRGIGAALYALLVNRWPLLESGVRSGLAAAERDSAGNPVEPMSLDRDIPFQISAVAVRAVQEDGGIRSASTLLNLLQQATAVADRTEVLGPIDDSPSPSAALISPGQEQAAFARRRRNVLIGVGAGLAVIVVALLVLASIVSKIFGNVGGGLNKDELGLNGPSSSSASASSSAPPAAAGSVVKPTKATVFSPDGDADNAGTAGQAIDGDPSTAWATEVYTDAVPFPSFKQGEGLILQLPSPTVVGQVSIDTPSSGTKVEIRAASSSSPSSLNDTTVLAPAFTLKPGHNVIPVRAGSPTSNLLVWISTLGSTNGKSQAGFSEITVQAAS</sequence>